<name>A0A840EN49_9FLAO</name>
<dbReference type="Proteomes" id="UP000553034">
    <property type="component" value="Unassembled WGS sequence"/>
</dbReference>
<dbReference type="EMBL" id="JACIFO010000001">
    <property type="protein sequence ID" value="MBB4118053.1"/>
    <property type="molecule type" value="Genomic_DNA"/>
</dbReference>
<keyword evidence="1" id="KW-0812">Transmembrane</keyword>
<keyword evidence="1" id="KW-1133">Transmembrane helix</keyword>
<accession>A0A840EN49</accession>
<reference evidence="2 3" key="1">
    <citation type="submission" date="2020-08" db="EMBL/GenBank/DDBJ databases">
        <title>Genomic Encyclopedia of Type Strains, Phase IV (KMG-IV): sequencing the most valuable type-strain genomes for metagenomic binning, comparative biology and taxonomic classification.</title>
        <authorList>
            <person name="Goeker M."/>
        </authorList>
    </citation>
    <scope>NUCLEOTIDE SEQUENCE [LARGE SCALE GENOMIC DNA]</scope>
    <source>
        <strain evidence="2 3">DSM 29568</strain>
    </source>
</reference>
<protein>
    <submittedName>
        <fullName evidence="2">Uncharacterized protein</fullName>
    </submittedName>
</protein>
<sequence>MELQQIKTIIERYFEGNTSLAEEKQLSAYFSQENVHPDLKHYQPLFSFFNKEKQQEYNEPLPKITSKTKTSYYVFLAAGIAASFLLVFSVFLWQNKHAQKPIPSAENKALAMQNTQELLKMMTDVIGEGKEQLRYIEKIQETKNKIIKTKQ</sequence>
<dbReference type="RefSeq" id="WP_183475690.1">
    <property type="nucleotide sequence ID" value="NZ_JACIFO010000001.1"/>
</dbReference>
<keyword evidence="1" id="KW-0472">Membrane</keyword>
<proteinExistence type="predicted"/>
<feature type="transmembrane region" description="Helical" evidence="1">
    <location>
        <begin position="72"/>
        <end position="93"/>
    </location>
</feature>
<gene>
    <name evidence="2" type="ORF">GGR32_000325</name>
</gene>
<evidence type="ECO:0000313" key="2">
    <source>
        <dbReference type="EMBL" id="MBB4118053.1"/>
    </source>
</evidence>
<comment type="caution">
    <text evidence="2">The sequence shown here is derived from an EMBL/GenBank/DDBJ whole genome shotgun (WGS) entry which is preliminary data.</text>
</comment>
<keyword evidence="3" id="KW-1185">Reference proteome</keyword>
<evidence type="ECO:0000313" key="3">
    <source>
        <dbReference type="Proteomes" id="UP000553034"/>
    </source>
</evidence>
<dbReference type="AlphaFoldDB" id="A0A840EN49"/>
<organism evidence="2 3">
    <name type="scientific">Mesonia hippocampi</name>
    <dbReference type="NCBI Taxonomy" id="1628250"/>
    <lineage>
        <taxon>Bacteria</taxon>
        <taxon>Pseudomonadati</taxon>
        <taxon>Bacteroidota</taxon>
        <taxon>Flavobacteriia</taxon>
        <taxon>Flavobacteriales</taxon>
        <taxon>Flavobacteriaceae</taxon>
        <taxon>Mesonia</taxon>
    </lineage>
</organism>
<evidence type="ECO:0000256" key="1">
    <source>
        <dbReference type="SAM" id="Phobius"/>
    </source>
</evidence>